<comment type="caution">
    <text evidence="1">The sequence shown here is derived from an EMBL/GenBank/DDBJ whole genome shotgun (WGS) entry which is preliminary data.</text>
</comment>
<sequence>MVLGGLLKSLSSQCVEVRSRLPDCFRISGPLASVCSFRVAFQASCGVNYKPDFGGDCKAVVCIWNSLLLLVLRFIDSDGYKLCGVHRELATPETPREFPASEATRRTSHFP</sequence>
<organism evidence="1 2">
    <name type="scientific">Brassica napus</name>
    <name type="common">Rape</name>
    <dbReference type="NCBI Taxonomy" id="3708"/>
    <lineage>
        <taxon>Eukaryota</taxon>
        <taxon>Viridiplantae</taxon>
        <taxon>Streptophyta</taxon>
        <taxon>Embryophyta</taxon>
        <taxon>Tracheophyta</taxon>
        <taxon>Spermatophyta</taxon>
        <taxon>Magnoliopsida</taxon>
        <taxon>eudicotyledons</taxon>
        <taxon>Gunneridae</taxon>
        <taxon>Pentapetalae</taxon>
        <taxon>rosids</taxon>
        <taxon>malvids</taxon>
        <taxon>Brassicales</taxon>
        <taxon>Brassicaceae</taxon>
        <taxon>Brassiceae</taxon>
        <taxon>Brassica</taxon>
    </lineage>
</organism>
<name>A0ABQ7YBP6_BRANA</name>
<evidence type="ECO:0000313" key="1">
    <source>
        <dbReference type="EMBL" id="KAH0865576.1"/>
    </source>
</evidence>
<protein>
    <submittedName>
        <fullName evidence="1">Uncharacterized protein</fullName>
    </submittedName>
</protein>
<reference evidence="1 2" key="1">
    <citation type="submission" date="2021-05" db="EMBL/GenBank/DDBJ databases">
        <title>Genome Assembly of Synthetic Allotetraploid Brassica napus Reveals Homoeologous Exchanges between Subgenomes.</title>
        <authorList>
            <person name="Davis J.T."/>
        </authorList>
    </citation>
    <scope>NUCLEOTIDE SEQUENCE [LARGE SCALE GENOMIC DNA]</scope>
    <source>
        <strain evidence="2">cv. Da-Ae</strain>
        <tissue evidence="1">Seedling</tissue>
    </source>
</reference>
<accession>A0ABQ7YBP6</accession>
<keyword evidence="2" id="KW-1185">Reference proteome</keyword>
<dbReference type="Proteomes" id="UP000824890">
    <property type="component" value="Unassembled WGS sequence"/>
</dbReference>
<evidence type="ECO:0000313" key="2">
    <source>
        <dbReference type="Proteomes" id="UP000824890"/>
    </source>
</evidence>
<gene>
    <name evidence="1" type="ORF">HID58_082787</name>
</gene>
<proteinExistence type="predicted"/>
<dbReference type="EMBL" id="JAGKQM010000018">
    <property type="protein sequence ID" value="KAH0865576.1"/>
    <property type="molecule type" value="Genomic_DNA"/>
</dbReference>